<accession>A0A833EAT2</accession>
<evidence type="ECO:0000313" key="2">
    <source>
        <dbReference type="Proteomes" id="UP000600071"/>
    </source>
</evidence>
<dbReference type="Pfam" id="PF02597">
    <property type="entry name" value="ThiS"/>
    <property type="match status" value="1"/>
</dbReference>
<dbReference type="Gene3D" id="3.10.20.30">
    <property type="match status" value="1"/>
</dbReference>
<dbReference type="InterPro" id="IPR016155">
    <property type="entry name" value="Mopterin_synth/thiamin_S_b"/>
</dbReference>
<dbReference type="NCBIfam" id="TIGR01687">
    <property type="entry name" value="moaD_arch"/>
    <property type="match status" value="1"/>
</dbReference>
<dbReference type="SUPFAM" id="SSF54285">
    <property type="entry name" value="MoaD/ThiS"/>
    <property type="match status" value="1"/>
</dbReference>
<dbReference type="Proteomes" id="UP000600071">
    <property type="component" value="Unassembled WGS sequence"/>
</dbReference>
<dbReference type="InterPro" id="IPR012675">
    <property type="entry name" value="Beta-grasp_dom_sf"/>
</dbReference>
<sequence length="95" mass="10375">MGVPVARVKIRLVSLLREAVEGRREVELELGGDKATLGEVIDKLFKEYPRLKNLVEELEERGLAVIYTVNGRSASRDTIVSDSDEIAILPPASGG</sequence>
<dbReference type="InterPro" id="IPR010038">
    <property type="entry name" value="MoaD_arc-typ"/>
</dbReference>
<dbReference type="PANTHER" id="PTHR38031:SF1">
    <property type="entry name" value="SULFUR CARRIER PROTEIN CYSO"/>
    <property type="match status" value="1"/>
</dbReference>
<dbReference type="AlphaFoldDB" id="A0A833EAT2"/>
<dbReference type="InterPro" id="IPR003749">
    <property type="entry name" value="ThiS/MoaD-like"/>
</dbReference>
<reference evidence="1" key="1">
    <citation type="journal article" date="2020" name="ISME J.">
        <title>Gammaproteobacteria mediating utilization of methyl-, sulfur- and petroleum organic compounds in deep ocean hydrothermal plumes.</title>
        <authorList>
            <person name="Zhou Z."/>
            <person name="Liu Y."/>
            <person name="Pan J."/>
            <person name="Cron B.R."/>
            <person name="Toner B.M."/>
            <person name="Anantharaman K."/>
            <person name="Breier J.A."/>
            <person name="Dick G.J."/>
            <person name="Li M."/>
        </authorList>
    </citation>
    <scope>NUCLEOTIDE SEQUENCE</scope>
    <source>
        <strain evidence="1">SZUA-1523</strain>
    </source>
</reference>
<proteinExistence type="predicted"/>
<gene>
    <name evidence="1" type="ORF">EYH50_02640</name>
</gene>
<evidence type="ECO:0000313" key="1">
    <source>
        <dbReference type="EMBL" id="HIQ23927.1"/>
    </source>
</evidence>
<dbReference type="EMBL" id="DQVR01000058">
    <property type="protein sequence ID" value="HIQ23927.1"/>
    <property type="molecule type" value="Genomic_DNA"/>
</dbReference>
<name>A0A833EAT2_9CREN</name>
<comment type="caution">
    <text evidence="1">The sequence shown here is derived from an EMBL/GenBank/DDBJ whole genome shotgun (WGS) entry which is preliminary data.</text>
</comment>
<organism evidence="1 2">
    <name type="scientific">Pyrodictium delaneyi</name>
    <dbReference type="NCBI Taxonomy" id="1273541"/>
    <lineage>
        <taxon>Archaea</taxon>
        <taxon>Thermoproteota</taxon>
        <taxon>Thermoprotei</taxon>
        <taxon>Desulfurococcales</taxon>
        <taxon>Pyrodictiaceae</taxon>
        <taxon>Pyrodictium</taxon>
    </lineage>
</organism>
<dbReference type="PANTHER" id="PTHR38031">
    <property type="entry name" value="SULFUR CARRIER PROTEIN SLR0821-RELATED"/>
    <property type="match status" value="1"/>
</dbReference>
<protein>
    <submittedName>
        <fullName evidence="1">MoaD/ThiS family protein</fullName>
    </submittedName>
</protein>
<dbReference type="CDD" id="cd17040">
    <property type="entry name" value="Ubl_MoaD_like"/>
    <property type="match status" value="1"/>
</dbReference>
<dbReference type="InterPro" id="IPR052045">
    <property type="entry name" value="Sulfur_Carrier/Prot_Modifier"/>
</dbReference>